<evidence type="ECO:0000313" key="6">
    <source>
        <dbReference type="Proteomes" id="UP000004956"/>
    </source>
</evidence>
<dbReference type="Proteomes" id="UP000004956">
    <property type="component" value="Unassembled WGS sequence"/>
</dbReference>
<dbReference type="HOGENOM" id="CLU_005854_7_1_4"/>
<dbReference type="Gene3D" id="3.90.780.10">
    <property type="entry name" value="5'-Nucleotidase, C-terminal domain"/>
    <property type="match status" value="1"/>
</dbReference>
<proteinExistence type="inferred from homology"/>
<accession>H3KDS3</accession>
<dbReference type="STRING" id="762967.HMPREF9440_00884"/>
<protein>
    <submittedName>
        <fullName evidence="5">5'-nucleotidase protein</fullName>
    </submittedName>
</protein>
<evidence type="ECO:0000313" key="5">
    <source>
        <dbReference type="EMBL" id="EHY31729.1"/>
    </source>
</evidence>
<keyword evidence="1" id="KW-0732">Signal</keyword>
<dbReference type="PANTHER" id="PTHR11575">
    <property type="entry name" value="5'-NUCLEOTIDASE-RELATED"/>
    <property type="match status" value="1"/>
</dbReference>
<dbReference type="GO" id="GO:0016787">
    <property type="term" value="F:hydrolase activity"/>
    <property type="evidence" value="ECO:0007669"/>
    <property type="project" value="UniProtKB-KW"/>
</dbReference>
<dbReference type="Gene3D" id="3.60.21.10">
    <property type="match status" value="1"/>
</dbReference>
<dbReference type="Pfam" id="PF00149">
    <property type="entry name" value="Metallophos"/>
    <property type="match status" value="1"/>
</dbReference>
<dbReference type="GO" id="GO:0000166">
    <property type="term" value="F:nucleotide binding"/>
    <property type="evidence" value="ECO:0007669"/>
    <property type="project" value="UniProtKB-KW"/>
</dbReference>
<dbReference type="InterPro" id="IPR008334">
    <property type="entry name" value="5'-Nucleotdase_C"/>
</dbReference>
<evidence type="ECO:0000259" key="4">
    <source>
        <dbReference type="Pfam" id="PF02872"/>
    </source>
</evidence>
<reference evidence="5 6" key="1">
    <citation type="submission" date="2011-11" db="EMBL/GenBank/DDBJ databases">
        <authorList>
            <person name="Weinstock G."/>
            <person name="Sodergren E."/>
            <person name="Clifton S."/>
            <person name="Fulton L."/>
            <person name="Fulton B."/>
            <person name="Courtney L."/>
            <person name="Fronick C."/>
            <person name="Harrison M."/>
            <person name="Strong C."/>
            <person name="Farmer C."/>
            <person name="Delahaunty K."/>
            <person name="Markovic C."/>
            <person name="Hall O."/>
            <person name="Minx P."/>
            <person name="Tomlinson C."/>
            <person name="Mitreva M."/>
            <person name="Hou S."/>
            <person name="Chen J."/>
            <person name="Wollam A."/>
            <person name="Pepin K.H."/>
            <person name="Johnson M."/>
            <person name="Bhonagiri V."/>
            <person name="Zhang X."/>
            <person name="Suruliraj S."/>
            <person name="Warren W."/>
            <person name="Chinwalla A."/>
            <person name="Mardis E.R."/>
            <person name="Wilson R.K."/>
        </authorList>
    </citation>
    <scope>NUCLEOTIDE SEQUENCE [LARGE SCALE GENOMIC DNA]</scope>
    <source>
        <strain evidence="5 6">YIT 11816</strain>
    </source>
</reference>
<sequence>MPKLFRHLLRTLRPARLLAAAGLGALILCGARAAEPLTLTILHANDTHSFAAGVMRRGVAADSDEQSTGGYARLAAAVNAEKAKNPNVIALDSGDRWQGTLFFSLLGPDFITALTNRMPWDAMTLGNHEFDLGCERLAEVLPQEKLPILAANIARRHEGEDACPIEGRLPGTMVKTVSGVKVGIFGIANDEVKVVSKACPATTFDTREDAARKAVAALRAQGAEIIIALTHIGYPADRELARSVAGIDVIVGGHTHSLLGKNLRGSEGPYPTVEISPAGEPVLVVQAKRSTEYLGRLVVAFDEKGRAAAWTGAPVRLTSEKPRDPELRDAVAKAAGVLEKARTVKVSTNPNEFPDGLDPCRWGDCLAGMVTADAFLDFARPYGATIALLNGGAVRSALPVGTVDRGSLEEIHPFGNLIAVIDVTGEAIRAALENGVADPDVGGPHLLQPSGLRYAVDPAQPVGHRILSVETVETDEADEAGKGAWVPLDPAKTYRIATVKYVADGDDFAMFADAPRVPANDALEVDVMDAYLRAHDPLPMPAAGRITGMPEMPEAAE</sequence>
<dbReference type="EMBL" id="AFBQ01000120">
    <property type="protein sequence ID" value="EHY31729.1"/>
    <property type="molecule type" value="Genomic_DNA"/>
</dbReference>
<comment type="caution">
    <text evidence="5">The sequence shown here is derived from an EMBL/GenBank/DDBJ whole genome shotgun (WGS) entry which is preliminary data.</text>
</comment>
<keyword evidence="2" id="KW-0378">Hydrolase</keyword>
<dbReference type="GO" id="GO:0009166">
    <property type="term" value="P:nucleotide catabolic process"/>
    <property type="evidence" value="ECO:0007669"/>
    <property type="project" value="InterPro"/>
</dbReference>
<dbReference type="Pfam" id="PF02872">
    <property type="entry name" value="5_nucleotid_C"/>
    <property type="match status" value="1"/>
</dbReference>
<dbReference type="RefSeq" id="WP_008541606.1">
    <property type="nucleotide sequence ID" value="NZ_JH604928.1"/>
</dbReference>
<feature type="domain" description="5'-Nucleotidase C-terminal" evidence="4">
    <location>
        <begin position="357"/>
        <end position="512"/>
    </location>
</feature>
<organism evidence="5 6">
    <name type="scientific">Sutterella parvirubra YIT 11816</name>
    <dbReference type="NCBI Taxonomy" id="762967"/>
    <lineage>
        <taxon>Bacteria</taxon>
        <taxon>Pseudomonadati</taxon>
        <taxon>Pseudomonadota</taxon>
        <taxon>Betaproteobacteria</taxon>
        <taxon>Burkholderiales</taxon>
        <taxon>Sutterellaceae</taxon>
        <taxon>Sutterella</taxon>
    </lineage>
</organism>
<dbReference type="AlphaFoldDB" id="H3KDS3"/>
<dbReference type="OrthoDB" id="9803927at2"/>
<dbReference type="InterPro" id="IPR006179">
    <property type="entry name" value="5_nucleotidase/apyrase"/>
</dbReference>
<keyword evidence="2" id="KW-0547">Nucleotide-binding</keyword>
<dbReference type="SUPFAM" id="SSF55816">
    <property type="entry name" value="5'-nucleotidase (syn. UDP-sugar hydrolase), C-terminal domain"/>
    <property type="match status" value="1"/>
</dbReference>
<name>H3KDS3_9BURK</name>
<gene>
    <name evidence="5" type="ORF">HMPREF9440_00884</name>
</gene>
<evidence type="ECO:0000256" key="1">
    <source>
        <dbReference type="ARBA" id="ARBA00022729"/>
    </source>
</evidence>
<dbReference type="InterPro" id="IPR036907">
    <property type="entry name" value="5'-Nucleotdase_C_sf"/>
</dbReference>
<dbReference type="PATRIC" id="fig|762967.3.peg.701"/>
<dbReference type="InterPro" id="IPR029052">
    <property type="entry name" value="Metallo-depent_PP-like"/>
</dbReference>
<dbReference type="InterPro" id="IPR004843">
    <property type="entry name" value="Calcineurin-like_PHP"/>
</dbReference>
<evidence type="ECO:0000256" key="2">
    <source>
        <dbReference type="RuleBase" id="RU362119"/>
    </source>
</evidence>
<feature type="domain" description="Calcineurin-like phosphoesterase" evidence="3">
    <location>
        <begin position="40"/>
        <end position="257"/>
    </location>
</feature>
<keyword evidence="6" id="KW-1185">Reference proteome</keyword>
<evidence type="ECO:0000259" key="3">
    <source>
        <dbReference type="Pfam" id="PF00149"/>
    </source>
</evidence>
<comment type="similarity">
    <text evidence="2">Belongs to the 5'-nucleotidase family.</text>
</comment>
<dbReference type="PRINTS" id="PR01607">
    <property type="entry name" value="APYRASEFAMLY"/>
</dbReference>
<dbReference type="SUPFAM" id="SSF56300">
    <property type="entry name" value="Metallo-dependent phosphatases"/>
    <property type="match status" value="1"/>
</dbReference>
<dbReference type="PANTHER" id="PTHR11575:SF24">
    <property type="entry name" value="5'-NUCLEOTIDASE"/>
    <property type="match status" value="1"/>
</dbReference>